<keyword evidence="7 9" id="KW-0234">DNA repair</keyword>
<comment type="subcellular location">
    <subcellularLocation>
        <location evidence="2 9">Nucleus</location>
    </subcellularLocation>
</comment>
<evidence type="ECO:0000256" key="2">
    <source>
        <dbReference type="ARBA" id="ARBA00004123"/>
    </source>
</evidence>
<dbReference type="AlphaFoldDB" id="A0A316ZA68"/>
<dbReference type="Gene3D" id="3.30.70.2610">
    <property type="match status" value="1"/>
</dbReference>
<evidence type="ECO:0000313" key="12">
    <source>
        <dbReference type="EMBL" id="PWN97093.1"/>
    </source>
</evidence>
<dbReference type="GO" id="GO:0006289">
    <property type="term" value="P:nucleotide-excision repair"/>
    <property type="evidence" value="ECO:0007669"/>
    <property type="project" value="InterPro"/>
</dbReference>
<dbReference type="STRING" id="58919.A0A316ZA68"/>
<dbReference type="InterPro" id="IPR004598">
    <property type="entry name" value="TFIIH_p52/Tfb2"/>
</dbReference>
<evidence type="ECO:0000256" key="8">
    <source>
        <dbReference type="ARBA" id="ARBA00023242"/>
    </source>
</evidence>
<evidence type="ECO:0000259" key="11">
    <source>
        <dbReference type="Pfam" id="PF18307"/>
    </source>
</evidence>
<dbReference type="RefSeq" id="XP_025597372.1">
    <property type="nucleotide sequence ID" value="XM_025744230.1"/>
</dbReference>
<dbReference type="EMBL" id="KZ819296">
    <property type="protein sequence ID" value="PWN97093.1"/>
    <property type="molecule type" value="Genomic_DNA"/>
</dbReference>
<evidence type="ECO:0000256" key="7">
    <source>
        <dbReference type="ARBA" id="ARBA00023204"/>
    </source>
</evidence>
<keyword evidence="8 9" id="KW-0539">Nucleus</keyword>
<dbReference type="GO" id="GO:0006366">
    <property type="term" value="P:transcription by RNA polymerase II"/>
    <property type="evidence" value="ECO:0007669"/>
    <property type="project" value="UniProtKB-ARBA"/>
</dbReference>
<dbReference type="OrthoDB" id="413460at2759"/>
<dbReference type="InterPro" id="IPR040662">
    <property type="entry name" value="Tfb2_C"/>
</dbReference>
<accession>A0A316ZA68</accession>
<protein>
    <recommendedName>
        <fullName evidence="9">RNA polymerase II transcription factor B subunit 2</fullName>
    </recommendedName>
</protein>
<dbReference type="GO" id="GO:0005675">
    <property type="term" value="C:transcription factor TFIIH holo complex"/>
    <property type="evidence" value="ECO:0007669"/>
    <property type="project" value="TreeGrafter"/>
</dbReference>
<evidence type="ECO:0000313" key="13">
    <source>
        <dbReference type="Proteomes" id="UP000245946"/>
    </source>
</evidence>
<keyword evidence="5 9" id="KW-0805">Transcription regulation</keyword>
<evidence type="ECO:0000256" key="1">
    <source>
        <dbReference type="ARBA" id="ARBA00002817"/>
    </source>
</evidence>
<dbReference type="GO" id="GO:0001671">
    <property type="term" value="F:ATPase activator activity"/>
    <property type="evidence" value="ECO:0007669"/>
    <property type="project" value="InterPro"/>
</dbReference>
<dbReference type="Proteomes" id="UP000245946">
    <property type="component" value="Unassembled WGS sequence"/>
</dbReference>
<evidence type="ECO:0000256" key="3">
    <source>
        <dbReference type="ARBA" id="ARBA00007132"/>
    </source>
</evidence>
<sequence>MAASVRGTPAKGAAAGGAGAAGSSSAVGQDSINAFLDRQPQTTLSRLYQRPANCLAVFRLLPTLARQQIMALLFLDAPLPVKEASVWIRSEGRKPYEAAMARLDTLGIVRVKNEKLFISSVFCENMRRALTGGGDHRSFGVPCDTEDKNAVSVAFLDDYARVRWEAILHYMVGTDGADTPRPPVLYLLRMSGLMQYASSKHPDDSDLTITSRGFQFLLEDVNTQLWDLFLSYLAMADARHMDLVDVLSFLFMLGSLQLGQDYSTEDLPDTQLHMLEDFRDYGLIYQRKSSSRRFYPTRLATTLTSSATPLVGGEGGNEERGFVILETNYRVYAYTSNPLRISVLSLFVTLKARFPNLVMGTINRNSVKGALSNGISAEQIIAYLTHHAHPQMQKNDPLLPVTVTDQIRLWEREKNRVASAAGSLFTDFSSLADFTMVRDYAAQLGVLLWQNEARRLFFVAAEGDEATRDFIRRRLQS</sequence>
<comment type="function">
    <text evidence="1">Component of the general transcription and DNA repair factor IIH (TFIIH) core complex, which is involved in general and transcription-coupled nucleotide excision repair (NER) of damaged DNA and, when complexed to TFIIK, in RNA transcription by RNA polymerase II. In NER, TFIIH acts by opening DNA around the lesion to allow the excision of the damaged oligonucleotide and its replacement by a new DNA fragment. In transcription, TFIIH has an essential role in transcription initiation. When the pre-initiation complex (PIC) has been established, TFIIH is required for promoter opening and promoter escape. Phosphorylation of the C-terminal tail (CTD) of the largest subunit of RNA polymerase II by the kinase module TFIIK controls the initiation of transcription.</text>
</comment>
<dbReference type="PANTHER" id="PTHR13152:SF0">
    <property type="entry name" value="GENERAL TRANSCRIPTION FACTOR IIH SUBUNIT 4"/>
    <property type="match status" value="1"/>
</dbReference>
<reference evidence="12 13" key="1">
    <citation type="journal article" date="2018" name="Mol. Biol. Evol.">
        <title>Broad Genomic Sampling Reveals a Smut Pathogenic Ancestry of the Fungal Clade Ustilaginomycotina.</title>
        <authorList>
            <person name="Kijpornyongpan T."/>
            <person name="Mondo S.J."/>
            <person name="Barry K."/>
            <person name="Sandor L."/>
            <person name="Lee J."/>
            <person name="Lipzen A."/>
            <person name="Pangilinan J."/>
            <person name="LaButti K."/>
            <person name="Hainaut M."/>
            <person name="Henrissat B."/>
            <person name="Grigoriev I.V."/>
            <person name="Spatafora J.W."/>
            <person name="Aime M.C."/>
        </authorList>
    </citation>
    <scope>NUCLEOTIDE SEQUENCE [LARGE SCALE GENOMIC DNA]</scope>
    <source>
        <strain evidence="12 13">MCA 4186</strain>
    </source>
</reference>
<gene>
    <name evidence="12" type="ORF">FA09DRAFT_339582</name>
</gene>
<organism evidence="12 13">
    <name type="scientific">Tilletiopsis washingtonensis</name>
    <dbReference type="NCBI Taxonomy" id="58919"/>
    <lineage>
        <taxon>Eukaryota</taxon>
        <taxon>Fungi</taxon>
        <taxon>Dikarya</taxon>
        <taxon>Basidiomycota</taxon>
        <taxon>Ustilaginomycotina</taxon>
        <taxon>Exobasidiomycetes</taxon>
        <taxon>Entylomatales</taxon>
        <taxon>Entylomatales incertae sedis</taxon>
        <taxon>Tilletiopsis</taxon>
    </lineage>
</organism>
<keyword evidence="13" id="KW-1185">Reference proteome</keyword>
<dbReference type="Pfam" id="PF18307">
    <property type="entry name" value="Tfb2_C"/>
    <property type="match status" value="1"/>
</dbReference>
<keyword evidence="4 9" id="KW-0227">DNA damage</keyword>
<evidence type="ECO:0000256" key="9">
    <source>
        <dbReference type="RuleBase" id="RU364024"/>
    </source>
</evidence>
<evidence type="ECO:0000256" key="10">
    <source>
        <dbReference type="SAM" id="MobiDB-lite"/>
    </source>
</evidence>
<comment type="similarity">
    <text evidence="3 9">Belongs to the TFB2 family.</text>
</comment>
<evidence type="ECO:0000256" key="5">
    <source>
        <dbReference type="ARBA" id="ARBA00023015"/>
    </source>
</evidence>
<feature type="region of interest" description="Disordered" evidence="10">
    <location>
        <begin position="1"/>
        <end position="22"/>
    </location>
</feature>
<evidence type="ECO:0000256" key="4">
    <source>
        <dbReference type="ARBA" id="ARBA00022763"/>
    </source>
</evidence>
<dbReference type="GeneID" id="37271774"/>
<dbReference type="Pfam" id="PF03849">
    <property type="entry name" value="Tfb2"/>
    <property type="match status" value="1"/>
</dbReference>
<feature type="domain" description="Transcription factor Tfb2 C-terminal" evidence="11">
    <location>
        <begin position="405"/>
        <end position="472"/>
    </location>
</feature>
<dbReference type="PANTHER" id="PTHR13152">
    <property type="entry name" value="TFIIH, POLYPEPTIDE 4"/>
    <property type="match status" value="1"/>
</dbReference>
<evidence type="ECO:0000256" key="6">
    <source>
        <dbReference type="ARBA" id="ARBA00023163"/>
    </source>
</evidence>
<dbReference type="GO" id="GO:0003690">
    <property type="term" value="F:double-stranded DNA binding"/>
    <property type="evidence" value="ECO:0007669"/>
    <property type="project" value="TreeGrafter"/>
</dbReference>
<comment type="function">
    <text evidence="9">Component of the general transcription and DNA repair factor IIH (TFIIH) core complex which is involved in general and transcription-coupled nucleotide excision repair (NER) of damaged DNA.</text>
</comment>
<name>A0A316ZA68_9BASI</name>
<dbReference type="GO" id="GO:0000439">
    <property type="term" value="C:transcription factor TFIIH core complex"/>
    <property type="evidence" value="ECO:0007669"/>
    <property type="project" value="InterPro"/>
</dbReference>
<keyword evidence="6 9" id="KW-0804">Transcription</keyword>
<proteinExistence type="inferred from homology"/>
<dbReference type="NCBIfam" id="TIGR00625">
    <property type="entry name" value="tfb2"/>
    <property type="match status" value="1"/>
</dbReference>
<dbReference type="FunFam" id="3.30.70.2610:FF:000001">
    <property type="entry name" value="General transcription factor IIH subunit 4"/>
    <property type="match status" value="1"/>
</dbReference>